<gene>
    <name evidence="16" type="ORF">D6850_11990</name>
</gene>
<comment type="function">
    <text evidence="1">Conversion of NADPH, generated by peripheral catabolic pathways, to NADH, which can enter the respiratory chain for energy generation.</text>
</comment>
<dbReference type="InterPro" id="IPR036188">
    <property type="entry name" value="FAD/NAD-bd_sf"/>
</dbReference>
<keyword evidence="13" id="KW-0547">Nucleotide-binding</keyword>
<accession>A0A3A8B8M5</accession>
<dbReference type="Proteomes" id="UP000281128">
    <property type="component" value="Unassembled WGS sequence"/>
</dbReference>
<evidence type="ECO:0000259" key="14">
    <source>
        <dbReference type="Pfam" id="PF02852"/>
    </source>
</evidence>
<evidence type="ECO:0000256" key="8">
    <source>
        <dbReference type="ARBA" id="ARBA00022827"/>
    </source>
</evidence>
<evidence type="ECO:0000313" key="16">
    <source>
        <dbReference type="EMBL" id="RKF13906.1"/>
    </source>
</evidence>
<keyword evidence="17" id="KW-1185">Reference proteome</keyword>
<keyword evidence="6" id="KW-0963">Cytoplasm</keyword>
<dbReference type="GO" id="GO:0006103">
    <property type="term" value="P:2-oxoglutarate metabolic process"/>
    <property type="evidence" value="ECO:0007669"/>
    <property type="project" value="TreeGrafter"/>
</dbReference>
<evidence type="ECO:0000256" key="7">
    <source>
        <dbReference type="ARBA" id="ARBA00022630"/>
    </source>
</evidence>
<feature type="binding site" evidence="13">
    <location>
        <position position="310"/>
    </location>
    <ligand>
        <name>FAD</name>
        <dbReference type="ChEBI" id="CHEBI:57692"/>
    </ligand>
</feature>
<dbReference type="PRINTS" id="PR00411">
    <property type="entry name" value="PNDRDTASEI"/>
</dbReference>
<name>A0A3A8B8M5_9RHOB</name>
<dbReference type="GO" id="GO:0003957">
    <property type="term" value="F:NAD(P)+ transhydrogenase (Si-specific) activity"/>
    <property type="evidence" value="ECO:0007669"/>
    <property type="project" value="UniProtKB-EC"/>
</dbReference>
<dbReference type="InterPro" id="IPR016156">
    <property type="entry name" value="FAD/NAD-linked_Rdtase_dimer_sf"/>
</dbReference>
<dbReference type="OrthoDB" id="9776382at2"/>
<comment type="cofactor">
    <cofactor evidence="13">
        <name>FAD</name>
        <dbReference type="ChEBI" id="CHEBI:57692"/>
    </cofactor>
    <text evidence="13">Binds 1 FAD per subunit.</text>
</comment>
<dbReference type="AlphaFoldDB" id="A0A3A8B8M5"/>
<feature type="binding site" evidence="13">
    <location>
        <position position="204"/>
    </location>
    <ligand>
        <name>NAD(+)</name>
        <dbReference type="ChEBI" id="CHEBI:57540"/>
    </ligand>
</feature>
<evidence type="ECO:0000256" key="1">
    <source>
        <dbReference type="ARBA" id="ARBA00002842"/>
    </source>
</evidence>
<comment type="similarity">
    <text evidence="3">Belongs to the class-I pyridine nucleotide-disulfide oxidoreductase family.</text>
</comment>
<dbReference type="InterPro" id="IPR023753">
    <property type="entry name" value="FAD/NAD-binding_dom"/>
</dbReference>
<evidence type="ECO:0000256" key="5">
    <source>
        <dbReference type="ARBA" id="ARBA00016603"/>
    </source>
</evidence>
<keyword evidence="9" id="KW-0521">NADP</keyword>
<evidence type="ECO:0000313" key="17">
    <source>
        <dbReference type="Proteomes" id="UP000281128"/>
    </source>
</evidence>
<organism evidence="16 17">
    <name type="scientific">Roseovarius spongiae</name>
    <dbReference type="NCBI Taxonomy" id="2320272"/>
    <lineage>
        <taxon>Bacteria</taxon>
        <taxon>Pseudomonadati</taxon>
        <taxon>Pseudomonadota</taxon>
        <taxon>Alphaproteobacteria</taxon>
        <taxon>Rhodobacterales</taxon>
        <taxon>Roseobacteraceae</taxon>
        <taxon>Roseovarius</taxon>
    </lineage>
</organism>
<keyword evidence="11 13" id="KW-0520">NAD</keyword>
<evidence type="ECO:0000256" key="10">
    <source>
        <dbReference type="ARBA" id="ARBA00023002"/>
    </source>
</evidence>
<dbReference type="PIRSF" id="PIRSF000350">
    <property type="entry name" value="Mercury_reductase_MerA"/>
    <property type="match status" value="1"/>
</dbReference>
<evidence type="ECO:0000259" key="15">
    <source>
        <dbReference type="Pfam" id="PF07992"/>
    </source>
</evidence>
<dbReference type="Pfam" id="PF02852">
    <property type="entry name" value="Pyr_redox_dim"/>
    <property type="match status" value="1"/>
</dbReference>
<dbReference type="GO" id="GO:0005829">
    <property type="term" value="C:cytosol"/>
    <property type="evidence" value="ECO:0007669"/>
    <property type="project" value="TreeGrafter"/>
</dbReference>
<evidence type="ECO:0000256" key="11">
    <source>
        <dbReference type="ARBA" id="ARBA00023027"/>
    </source>
</evidence>
<dbReference type="InterPro" id="IPR004099">
    <property type="entry name" value="Pyr_nucl-diS_OxRdtase_dimer"/>
</dbReference>
<protein>
    <recommendedName>
        <fullName evidence="5">Soluble pyridine nucleotide transhydrogenase</fullName>
        <ecNumber evidence="4">1.6.1.1</ecNumber>
    </recommendedName>
    <alternativeName>
        <fullName evidence="12">NAD(P)(+) transhydrogenase [B-specific]</fullName>
    </alternativeName>
</protein>
<feature type="binding site" evidence="13">
    <location>
        <position position="51"/>
    </location>
    <ligand>
        <name>FAD</name>
        <dbReference type="ChEBI" id="CHEBI:57692"/>
    </ligand>
</feature>
<feature type="domain" description="FAD/NAD(P)-binding" evidence="15">
    <location>
        <begin position="4"/>
        <end position="325"/>
    </location>
</feature>
<dbReference type="PANTHER" id="PTHR22912">
    <property type="entry name" value="DISULFIDE OXIDOREDUCTASE"/>
    <property type="match status" value="1"/>
</dbReference>
<sequence length="474" mass="52383">MSHYDLIVIGSGPAGRSAAIQAGKLKRRVLVIDRKDRLGGVSVHTGTIPSKTLRETVLNLSGWRERSFYGRSYRVKEDIDAADLKARLHKTLDYEVDVLEHQFNRNHVDTLHGLARFTGPHEVEAATEAGDVTRLTADRFLIATGTRTHRPDSIPFNGATIVDSDEFLDLATIPRSLTVVGAGVIGVEYATMFSALDVRVTLIEPRDSFLDFIDRTIIHDFTHQIRENGLDLRLGSAIESVEDKGEHVEVSLANGRHVRSEMLLFAAGRMGATARLNLDAAGIETDHRGRIEVDRKTYQTSAPHIYAAGDVIGHPSLASTSIQQGRVAACHALETPTLPESPWFPYGIYSVPEISTCGMSEEEMQDRGIPYEVGVARFRETSRGHIMGLEHGMLKMLFSLKTRRVLGVQIVGEGATELIHIAQAVLNLKGTVDYFVQNTFNYPTLAEAYKIAGLDAFNRMPIPEEYKVGRKGQE</sequence>
<dbReference type="SUPFAM" id="SSF55424">
    <property type="entry name" value="FAD/NAD-linked reductases, dimerisation (C-terminal) domain"/>
    <property type="match status" value="1"/>
</dbReference>
<dbReference type="EC" id="1.6.1.1" evidence="4"/>
<dbReference type="InterPro" id="IPR001100">
    <property type="entry name" value="Pyr_nuc-diS_OxRdtase"/>
</dbReference>
<evidence type="ECO:0000256" key="13">
    <source>
        <dbReference type="PIRSR" id="PIRSR000350-3"/>
    </source>
</evidence>
<proteinExistence type="inferred from homology"/>
<dbReference type="PANTHER" id="PTHR22912:SF93">
    <property type="entry name" value="SOLUBLE PYRIDINE NUCLEOTIDE TRANSHYDROGENASE"/>
    <property type="match status" value="1"/>
</dbReference>
<dbReference type="NCBIfam" id="NF003585">
    <property type="entry name" value="PRK05249.1"/>
    <property type="match status" value="1"/>
</dbReference>
<comment type="subcellular location">
    <subcellularLocation>
        <location evidence="2">Cytoplasm</location>
    </subcellularLocation>
</comment>
<evidence type="ECO:0000256" key="3">
    <source>
        <dbReference type="ARBA" id="ARBA00007532"/>
    </source>
</evidence>
<dbReference type="PRINTS" id="PR00368">
    <property type="entry name" value="FADPNR"/>
</dbReference>
<feature type="binding site" evidence="13">
    <location>
        <begin position="181"/>
        <end position="188"/>
    </location>
    <ligand>
        <name>NAD(+)</name>
        <dbReference type="ChEBI" id="CHEBI:57540"/>
    </ligand>
</feature>
<comment type="caution">
    <text evidence="16">The sequence shown here is derived from an EMBL/GenBank/DDBJ whole genome shotgun (WGS) entry which is preliminary data.</text>
</comment>
<evidence type="ECO:0000256" key="12">
    <source>
        <dbReference type="ARBA" id="ARBA00031183"/>
    </source>
</evidence>
<dbReference type="Gene3D" id="3.50.50.60">
    <property type="entry name" value="FAD/NAD(P)-binding domain"/>
    <property type="match status" value="2"/>
</dbReference>
<evidence type="ECO:0000256" key="2">
    <source>
        <dbReference type="ARBA" id="ARBA00004496"/>
    </source>
</evidence>
<dbReference type="FunFam" id="3.30.390.30:FF:000001">
    <property type="entry name" value="Dihydrolipoyl dehydrogenase"/>
    <property type="match status" value="1"/>
</dbReference>
<dbReference type="SUPFAM" id="SSF51905">
    <property type="entry name" value="FAD/NAD(P)-binding domain"/>
    <property type="match status" value="1"/>
</dbReference>
<dbReference type="Gene3D" id="3.30.390.30">
    <property type="match status" value="1"/>
</dbReference>
<evidence type="ECO:0000256" key="6">
    <source>
        <dbReference type="ARBA" id="ARBA00022490"/>
    </source>
</evidence>
<feature type="binding site" evidence="13">
    <location>
        <position position="268"/>
    </location>
    <ligand>
        <name>NAD(+)</name>
        <dbReference type="ChEBI" id="CHEBI:57540"/>
    </ligand>
</feature>
<dbReference type="RefSeq" id="WP_121167227.1">
    <property type="nucleotide sequence ID" value="NZ_RAPE01000003.1"/>
</dbReference>
<evidence type="ECO:0000256" key="9">
    <source>
        <dbReference type="ARBA" id="ARBA00022857"/>
    </source>
</evidence>
<keyword evidence="7" id="KW-0285">Flavoprotein</keyword>
<keyword evidence="10 16" id="KW-0560">Oxidoreductase</keyword>
<dbReference type="InterPro" id="IPR050151">
    <property type="entry name" value="Class-I_Pyr_Nuc-Dis_Oxidored"/>
</dbReference>
<dbReference type="GO" id="GO:0004148">
    <property type="term" value="F:dihydrolipoyl dehydrogenase (NADH) activity"/>
    <property type="evidence" value="ECO:0007669"/>
    <property type="project" value="TreeGrafter"/>
</dbReference>
<reference evidence="16 17" key="1">
    <citation type="submission" date="2018-09" db="EMBL/GenBank/DDBJ databases">
        <title>Roseovarius spongiae sp. nov., isolated from a marine sponge.</title>
        <authorList>
            <person name="Zhuang L."/>
            <person name="Luo L."/>
        </authorList>
    </citation>
    <scope>NUCLEOTIDE SEQUENCE [LARGE SCALE GENOMIC DNA]</scope>
    <source>
        <strain evidence="16 17">HN-E21</strain>
    </source>
</reference>
<keyword evidence="8 13" id="KW-0274">FAD</keyword>
<dbReference type="Pfam" id="PF07992">
    <property type="entry name" value="Pyr_redox_2"/>
    <property type="match status" value="1"/>
</dbReference>
<feature type="domain" description="Pyridine nucleotide-disulphide oxidoreductase dimerisation" evidence="14">
    <location>
        <begin position="345"/>
        <end position="450"/>
    </location>
</feature>
<dbReference type="EMBL" id="RAPE01000003">
    <property type="protein sequence ID" value="RKF13906.1"/>
    <property type="molecule type" value="Genomic_DNA"/>
</dbReference>
<dbReference type="GO" id="GO:0050660">
    <property type="term" value="F:flavin adenine dinucleotide binding"/>
    <property type="evidence" value="ECO:0007669"/>
    <property type="project" value="TreeGrafter"/>
</dbReference>
<evidence type="ECO:0000256" key="4">
    <source>
        <dbReference type="ARBA" id="ARBA00012772"/>
    </source>
</evidence>